<dbReference type="AlphaFoldDB" id="A0ABD2BRY0"/>
<proteinExistence type="predicted"/>
<dbReference type="EMBL" id="JAUDFV010000064">
    <property type="protein sequence ID" value="KAL2735534.1"/>
    <property type="molecule type" value="Genomic_DNA"/>
</dbReference>
<evidence type="ECO:0000313" key="2">
    <source>
        <dbReference type="Proteomes" id="UP001607302"/>
    </source>
</evidence>
<name>A0ABD2BRY0_VESSQ</name>
<organism evidence="1 2">
    <name type="scientific">Vespula squamosa</name>
    <name type="common">Southern yellow jacket</name>
    <name type="synonym">Wasp</name>
    <dbReference type="NCBI Taxonomy" id="30214"/>
    <lineage>
        <taxon>Eukaryota</taxon>
        <taxon>Metazoa</taxon>
        <taxon>Ecdysozoa</taxon>
        <taxon>Arthropoda</taxon>
        <taxon>Hexapoda</taxon>
        <taxon>Insecta</taxon>
        <taxon>Pterygota</taxon>
        <taxon>Neoptera</taxon>
        <taxon>Endopterygota</taxon>
        <taxon>Hymenoptera</taxon>
        <taxon>Apocrita</taxon>
        <taxon>Aculeata</taxon>
        <taxon>Vespoidea</taxon>
        <taxon>Vespidae</taxon>
        <taxon>Vespinae</taxon>
        <taxon>Vespula</taxon>
    </lineage>
</organism>
<keyword evidence="2" id="KW-1185">Reference proteome</keyword>
<reference evidence="1 2" key="1">
    <citation type="journal article" date="2024" name="Ann. Entomol. Soc. Am.">
        <title>Genomic analyses of the southern and eastern yellowjacket wasps (Hymenoptera: Vespidae) reveal evolutionary signatures of social life.</title>
        <authorList>
            <person name="Catto M.A."/>
            <person name="Caine P.B."/>
            <person name="Orr S.E."/>
            <person name="Hunt B.G."/>
            <person name="Goodisman M.A.D."/>
        </authorList>
    </citation>
    <scope>NUCLEOTIDE SEQUENCE [LARGE SCALE GENOMIC DNA]</scope>
    <source>
        <strain evidence="1">233</strain>
        <tissue evidence="1">Head and thorax</tissue>
    </source>
</reference>
<gene>
    <name evidence="1" type="ORF">V1478_003174</name>
</gene>
<comment type="caution">
    <text evidence="1">The sequence shown here is derived from an EMBL/GenBank/DDBJ whole genome shotgun (WGS) entry which is preliminary data.</text>
</comment>
<accession>A0ABD2BRY0</accession>
<evidence type="ECO:0000313" key="1">
    <source>
        <dbReference type="EMBL" id="KAL2735534.1"/>
    </source>
</evidence>
<protein>
    <submittedName>
        <fullName evidence="1">Uncharacterized protein</fullName>
    </submittedName>
</protein>
<dbReference type="Proteomes" id="UP001607302">
    <property type="component" value="Unassembled WGS sequence"/>
</dbReference>
<sequence length="61" mass="7183">MRIIKILHNIFMASSLAHFDFNLSKYDALPSEITPHDQVKLHRPDANYINISKKKYNLLEE</sequence>